<reference evidence="1 2" key="1">
    <citation type="submission" date="2024-09" db="EMBL/GenBank/DDBJ databases">
        <authorList>
            <person name="Sun Q."/>
            <person name="Mori K."/>
        </authorList>
    </citation>
    <scope>NUCLEOTIDE SEQUENCE [LARGE SCALE GENOMIC DNA]</scope>
    <source>
        <strain evidence="1 2">JCM 13503</strain>
    </source>
</reference>
<name>A0ABV6AX08_9DEIO</name>
<proteinExistence type="predicted"/>
<sequence length="44" mass="4799">MRPEIQALAWEMAQTQGHPAALEALWALKLGDALEDLSLLLLAV</sequence>
<dbReference type="RefSeq" id="WP_380007984.1">
    <property type="nucleotide sequence ID" value="NZ_JBHLYR010000026.1"/>
</dbReference>
<dbReference type="Proteomes" id="UP001589733">
    <property type="component" value="Unassembled WGS sequence"/>
</dbReference>
<accession>A0ABV6AX08</accession>
<evidence type="ECO:0000313" key="1">
    <source>
        <dbReference type="EMBL" id="MFB9991960.1"/>
    </source>
</evidence>
<dbReference type="EMBL" id="JBHLYR010000026">
    <property type="protein sequence ID" value="MFB9991960.1"/>
    <property type="molecule type" value="Genomic_DNA"/>
</dbReference>
<gene>
    <name evidence="1" type="ORF">ACFFLM_08305</name>
</gene>
<keyword evidence="2" id="KW-1185">Reference proteome</keyword>
<organism evidence="1 2">
    <name type="scientific">Deinococcus oregonensis</name>
    <dbReference type="NCBI Taxonomy" id="1805970"/>
    <lineage>
        <taxon>Bacteria</taxon>
        <taxon>Thermotogati</taxon>
        <taxon>Deinococcota</taxon>
        <taxon>Deinococci</taxon>
        <taxon>Deinococcales</taxon>
        <taxon>Deinococcaceae</taxon>
        <taxon>Deinococcus</taxon>
    </lineage>
</organism>
<evidence type="ECO:0000313" key="2">
    <source>
        <dbReference type="Proteomes" id="UP001589733"/>
    </source>
</evidence>
<protein>
    <submittedName>
        <fullName evidence="1">Uncharacterized protein</fullName>
    </submittedName>
</protein>
<comment type="caution">
    <text evidence="1">The sequence shown here is derived from an EMBL/GenBank/DDBJ whole genome shotgun (WGS) entry which is preliminary data.</text>
</comment>